<proteinExistence type="predicted"/>
<feature type="compositionally biased region" description="Basic and acidic residues" evidence="1">
    <location>
        <begin position="65"/>
        <end position="78"/>
    </location>
</feature>
<keyword evidence="3" id="KW-1185">Reference proteome</keyword>
<feature type="compositionally biased region" description="Basic and acidic residues" evidence="1">
    <location>
        <begin position="113"/>
        <end position="141"/>
    </location>
</feature>
<dbReference type="AlphaFoldDB" id="A0A7T8GVF1"/>
<gene>
    <name evidence="2" type="ORF">FKW44_018741</name>
</gene>
<dbReference type="Proteomes" id="UP000595437">
    <property type="component" value="Chromosome 13"/>
</dbReference>
<evidence type="ECO:0000313" key="2">
    <source>
        <dbReference type="EMBL" id="QQP38226.1"/>
    </source>
</evidence>
<sequence>MPKAVASVTSVPTRADYQPQLEANLERKRKRDSAGGFPGFSEKNSKGGYSKADDKGSKKKRGRGSAKEDQEYKPKFEASKVLSISEEDKRENARKTRGKPPKKCLAESPPHPDPPENDLKAQHMIFAEKIRSSFDEIERSPEVLAAGKGGGGKSSASSSRRSKKRKKEEPGSGGSAAKAPRIVIKFSKEASSSAAINEKEKETPSTGGANNITNGMDSYDFANSEPGEDLSLKLQPEKRPKIKIKI</sequence>
<dbReference type="EMBL" id="CP045902">
    <property type="protein sequence ID" value="QQP38226.1"/>
    <property type="molecule type" value="Genomic_DNA"/>
</dbReference>
<organism evidence="2 3">
    <name type="scientific">Caligus rogercresseyi</name>
    <name type="common">Sea louse</name>
    <dbReference type="NCBI Taxonomy" id="217165"/>
    <lineage>
        <taxon>Eukaryota</taxon>
        <taxon>Metazoa</taxon>
        <taxon>Ecdysozoa</taxon>
        <taxon>Arthropoda</taxon>
        <taxon>Crustacea</taxon>
        <taxon>Multicrustacea</taxon>
        <taxon>Hexanauplia</taxon>
        <taxon>Copepoda</taxon>
        <taxon>Siphonostomatoida</taxon>
        <taxon>Caligidae</taxon>
        <taxon>Caligus</taxon>
    </lineage>
</organism>
<protein>
    <submittedName>
        <fullName evidence="2">Uncharacterized protein</fullName>
    </submittedName>
</protein>
<feature type="compositionally biased region" description="Polar residues" evidence="1">
    <location>
        <begin position="204"/>
        <end position="216"/>
    </location>
</feature>
<reference evidence="3" key="1">
    <citation type="submission" date="2021-01" db="EMBL/GenBank/DDBJ databases">
        <title>Caligus Genome Assembly.</title>
        <authorList>
            <person name="Gallardo-Escarate C."/>
        </authorList>
    </citation>
    <scope>NUCLEOTIDE SEQUENCE [LARGE SCALE GENOMIC DNA]</scope>
</reference>
<evidence type="ECO:0000313" key="3">
    <source>
        <dbReference type="Proteomes" id="UP000595437"/>
    </source>
</evidence>
<name>A0A7T8GVF1_CALRO</name>
<dbReference type="OrthoDB" id="20839at2759"/>
<evidence type="ECO:0000256" key="1">
    <source>
        <dbReference type="SAM" id="MobiDB-lite"/>
    </source>
</evidence>
<feature type="region of interest" description="Disordered" evidence="1">
    <location>
        <begin position="1"/>
        <end position="246"/>
    </location>
</feature>
<accession>A0A7T8GVF1</accession>